<dbReference type="InterPro" id="IPR017871">
    <property type="entry name" value="ABC_transporter-like_CS"/>
</dbReference>
<dbReference type="PROSITE" id="PS50893">
    <property type="entry name" value="ABC_TRANSPORTER_2"/>
    <property type="match status" value="1"/>
</dbReference>
<gene>
    <name evidence="9" type="primary">oppD_2</name>
    <name evidence="9" type="ORF">MACH08_35410</name>
</gene>
<dbReference type="Proteomes" id="UP001275436">
    <property type="component" value="Unassembled WGS sequence"/>
</dbReference>
<reference evidence="9 10" key="1">
    <citation type="submission" date="2023-02" db="EMBL/GenBank/DDBJ databases">
        <title>Oceanobacillus kimchii IFOP_LL358 isolated form Alexandrium catenella lab strain.</title>
        <authorList>
            <person name="Gajardo G."/>
            <person name="Ueki S."/>
            <person name="Maruyama F."/>
        </authorList>
    </citation>
    <scope>NUCLEOTIDE SEQUENCE [LARGE SCALE GENOMIC DNA]</scope>
    <source>
        <strain evidence="9 10">IFOP_LL358</strain>
    </source>
</reference>
<dbReference type="PANTHER" id="PTHR43297">
    <property type="entry name" value="OLIGOPEPTIDE TRANSPORT ATP-BINDING PROTEIN APPD"/>
    <property type="match status" value="1"/>
</dbReference>
<dbReference type="InterPro" id="IPR050388">
    <property type="entry name" value="ABC_Ni/Peptide_Import"/>
</dbReference>
<accession>A0ABQ5TNM3</accession>
<evidence type="ECO:0000313" key="10">
    <source>
        <dbReference type="Proteomes" id="UP001275436"/>
    </source>
</evidence>
<sequence length="347" mass="38399">MTSAPNTYDNILEINELQTSFFTKDLEVKAVDGVSFSIPKGKVLGVVGESGSGKSITSLSILRLIEEPGRIKGGEIKFKGENLLDKSEAQMRKIRGNEISMIFQEPMTSLNPTFTVGQQIGEAYKIHQGLNKKEAKKRSIEMLKLVGIPSPEKRVDQYPHELSGGMRQRVMIAMALACKPELLIADEPTTALDVTIQAQILDLIKDLQEQLDMGVLLITHDLGVVAETCDYVAVMYCGKVVEYTDTKTLFSSPKHPYTVGLMQSIPQHDKDVEGDLSVIKGSVPSPANMPKGCRFAPRCPFATDLCHEKLPNLETDEDGNQIRCWIYSDEWNGDPEVSVYEQSETTS</sequence>
<keyword evidence="6 9" id="KW-0067">ATP-binding</keyword>
<comment type="caution">
    <text evidence="9">The sequence shown here is derived from an EMBL/GenBank/DDBJ whole genome shotgun (WGS) entry which is preliminary data.</text>
</comment>
<dbReference type="InterPro" id="IPR013563">
    <property type="entry name" value="Oligopep_ABC_C"/>
</dbReference>
<keyword evidence="4" id="KW-1003">Cell membrane</keyword>
<name>A0ABQ5TNM3_9BACI</name>
<dbReference type="Gene3D" id="3.40.50.300">
    <property type="entry name" value="P-loop containing nucleotide triphosphate hydrolases"/>
    <property type="match status" value="1"/>
</dbReference>
<evidence type="ECO:0000259" key="8">
    <source>
        <dbReference type="PROSITE" id="PS50893"/>
    </source>
</evidence>
<keyword evidence="3" id="KW-0813">Transport</keyword>
<dbReference type="SMART" id="SM00382">
    <property type="entry name" value="AAA"/>
    <property type="match status" value="1"/>
</dbReference>
<dbReference type="PANTHER" id="PTHR43297:SF2">
    <property type="entry name" value="DIPEPTIDE TRANSPORT ATP-BINDING PROTEIN DPPD"/>
    <property type="match status" value="1"/>
</dbReference>
<evidence type="ECO:0000256" key="1">
    <source>
        <dbReference type="ARBA" id="ARBA00004202"/>
    </source>
</evidence>
<evidence type="ECO:0000256" key="2">
    <source>
        <dbReference type="ARBA" id="ARBA00005417"/>
    </source>
</evidence>
<proteinExistence type="inferred from homology"/>
<comment type="similarity">
    <text evidence="2">Belongs to the ABC transporter superfamily.</text>
</comment>
<dbReference type="NCBIfam" id="TIGR01727">
    <property type="entry name" value="oligo_HPY"/>
    <property type="match status" value="1"/>
</dbReference>
<keyword evidence="10" id="KW-1185">Reference proteome</keyword>
<keyword evidence="5" id="KW-0547">Nucleotide-binding</keyword>
<dbReference type="InterPro" id="IPR027417">
    <property type="entry name" value="P-loop_NTPase"/>
</dbReference>
<evidence type="ECO:0000313" key="9">
    <source>
        <dbReference type="EMBL" id="GLO67757.1"/>
    </source>
</evidence>
<evidence type="ECO:0000256" key="6">
    <source>
        <dbReference type="ARBA" id="ARBA00022840"/>
    </source>
</evidence>
<evidence type="ECO:0000256" key="3">
    <source>
        <dbReference type="ARBA" id="ARBA00022448"/>
    </source>
</evidence>
<evidence type="ECO:0000256" key="4">
    <source>
        <dbReference type="ARBA" id="ARBA00022475"/>
    </source>
</evidence>
<dbReference type="Pfam" id="PF00005">
    <property type="entry name" value="ABC_tran"/>
    <property type="match status" value="1"/>
</dbReference>
<keyword evidence="7" id="KW-0472">Membrane</keyword>
<comment type="subcellular location">
    <subcellularLocation>
        <location evidence="1">Cell membrane</location>
        <topology evidence="1">Peripheral membrane protein</topology>
    </subcellularLocation>
</comment>
<dbReference type="CDD" id="cd03257">
    <property type="entry name" value="ABC_NikE_OppD_transporters"/>
    <property type="match status" value="1"/>
</dbReference>
<dbReference type="PROSITE" id="PS00211">
    <property type="entry name" value="ABC_TRANSPORTER_1"/>
    <property type="match status" value="1"/>
</dbReference>
<evidence type="ECO:0000256" key="7">
    <source>
        <dbReference type="ARBA" id="ARBA00023136"/>
    </source>
</evidence>
<dbReference type="Pfam" id="PF08352">
    <property type="entry name" value="oligo_HPY"/>
    <property type="match status" value="1"/>
</dbReference>
<organism evidence="9 10">
    <name type="scientific">Oceanobacillus kimchii</name>
    <dbReference type="NCBI Taxonomy" id="746691"/>
    <lineage>
        <taxon>Bacteria</taxon>
        <taxon>Bacillati</taxon>
        <taxon>Bacillota</taxon>
        <taxon>Bacilli</taxon>
        <taxon>Bacillales</taxon>
        <taxon>Bacillaceae</taxon>
        <taxon>Oceanobacillus</taxon>
    </lineage>
</organism>
<dbReference type="GO" id="GO:0005524">
    <property type="term" value="F:ATP binding"/>
    <property type="evidence" value="ECO:0007669"/>
    <property type="project" value="UniProtKB-KW"/>
</dbReference>
<evidence type="ECO:0000256" key="5">
    <source>
        <dbReference type="ARBA" id="ARBA00022741"/>
    </source>
</evidence>
<dbReference type="InterPro" id="IPR003439">
    <property type="entry name" value="ABC_transporter-like_ATP-bd"/>
</dbReference>
<dbReference type="InterPro" id="IPR003593">
    <property type="entry name" value="AAA+_ATPase"/>
</dbReference>
<dbReference type="EMBL" id="BSKO01000001">
    <property type="protein sequence ID" value="GLO67757.1"/>
    <property type="molecule type" value="Genomic_DNA"/>
</dbReference>
<dbReference type="RefSeq" id="WP_017798291.1">
    <property type="nucleotide sequence ID" value="NZ_BSKO01000001.1"/>
</dbReference>
<dbReference type="SUPFAM" id="SSF52540">
    <property type="entry name" value="P-loop containing nucleoside triphosphate hydrolases"/>
    <property type="match status" value="1"/>
</dbReference>
<protein>
    <submittedName>
        <fullName evidence="9">Peptide ABC transporter ATP-binding protein</fullName>
    </submittedName>
</protein>
<feature type="domain" description="ABC transporter" evidence="8">
    <location>
        <begin position="12"/>
        <end position="262"/>
    </location>
</feature>